<comment type="similarity">
    <text evidence="1">Belongs to the HipA Ser/Thr kinase family.</text>
</comment>
<dbReference type="Proteomes" id="UP000019205">
    <property type="component" value="Chromosome"/>
</dbReference>
<evidence type="ECO:0000256" key="3">
    <source>
        <dbReference type="ARBA" id="ARBA00022777"/>
    </source>
</evidence>
<keyword evidence="7" id="KW-1185">Reference proteome</keyword>
<name>A4AAE4_9GAMM</name>
<proteinExistence type="inferred from homology"/>
<feature type="domain" description="HipA N-terminal subdomain 1" evidence="5">
    <location>
        <begin position="2"/>
        <end position="98"/>
    </location>
</feature>
<evidence type="ECO:0000256" key="1">
    <source>
        <dbReference type="ARBA" id="ARBA00010164"/>
    </source>
</evidence>
<comment type="caution">
    <text evidence="6">The sequence shown here is derived from an EMBL/GenBank/DDBJ whole genome shotgun (WGS) entry which is preliminary data.</text>
</comment>
<sequence length="432" mass="47602">MGRIAYQRGMASFEFRPEFLLRNIEVSPFTLPLRKGLINAERGLLEGLHGLFHDSLPDGWGLLLMDRALQSQGIDTSTLSPIDRLALIGSRGMGAISYEPDEGASKTGTTVRDFDLTKAGSEATRIYEGSLDEVIDYHTIHGTPSGGARPKLLVGISQQGNAIAGSEDLPPGYEHWIVKFPTGATPDKKAEGAMEYIYAQMAKASEINMAECQLIPADDGNAYFATKRFDRDVNNRRNHVHSVAGLLNATFREPNYDYVKLTKLTLELTKSVAEQRELFKRMLFNIVSGNRDDHTKNFAFMMKPEGAWVNSPAYDITFNQGIAGEHNMTIAGKGKDVTLDDLLAVGRHASLRKTDILSLLDQVRQGTAQFAELAKDYDLPNTIQKQISTYMCKRVDSLSPLQISSYEQHVKSVGTDLGAATDRKASKGPRIG</sequence>
<dbReference type="eggNOG" id="COG3550">
    <property type="taxonomic scope" value="Bacteria"/>
</dbReference>
<dbReference type="GO" id="GO:0004674">
    <property type="term" value="F:protein serine/threonine kinase activity"/>
    <property type="evidence" value="ECO:0007669"/>
    <property type="project" value="UniProtKB-EC"/>
</dbReference>
<feature type="domain" description="HipA-like C-terminal" evidence="4">
    <location>
        <begin position="145"/>
        <end position="366"/>
    </location>
</feature>
<reference evidence="6 7" key="2">
    <citation type="journal article" date="2009" name="PLoS ONE">
        <title>The photosynthetic apparatus and its regulation in the aerobic gammaproteobacterium Congregibacter litoralis gen. nov., sp. nov.</title>
        <authorList>
            <person name="Spring S."/>
            <person name="Lunsdorf H."/>
            <person name="Fuchs B.M."/>
            <person name="Tindall B.J."/>
        </authorList>
    </citation>
    <scope>NUCLEOTIDE SEQUENCE [LARGE SCALE GENOMIC DNA]</scope>
    <source>
        <strain evidence="6">KT71</strain>
    </source>
</reference>
<dbReference type="Pfam" id="PF07804">
    <property type="entry name" value="HipA_C"/>
    <property type="match status" value="1"/>
</dbReference>
<protein>
    <submittedName>
        <fullName evidence="6">HipA-like protein</fullName>
        <ecNumber evidence="6">2.7.11.1</ecNumber>
    </submittedName>
</protein>
<dbReference type="AlphaFoldDB" id="A4AAE4"/>
<evidence type="ECO:0000256" key="2">
    <source>
        <dbReference type="ARBA" id="ARBA00022679"/>
    </source>
</evidence>
<keyword evidence="2 6" id="KW-0808">Transferase</keyword>
<dbReference type="PANTHER" id="PTHR37419:SF8">
    <property type="entry name" value="TOXIN YJJJ"/>
    <property type="match status" value="1"/>
</dbReference>
<dbReference type="InterPro" id="IPR052028">
    <property type="entry name" value="HipA_Ser/Thr_kinase"/>
</dbReference>
<evidence type="ECO:0000259" key="5">
    <source>
        <dbReference type="Pfam" id="PF13657"/>
    </source>
</evidence>
<evidence type="ECO:0000313" key="6">
    <source>
        <dbReference type="EMBL" id="EAQ97021.2"/>
    </source>
</evidence>
<evidence type="ECO:0000313" key="7">
    <source>
        <dbReference type="Proteomes" id="UP000019205"/>
    </source>
</evidence>
<dbReference type="Pfam" id="PF13657">
    <property type="entry name" value="Couple_hipA"/>
    <property type="match status" value="1"/>
</dbReference>
<dbReference type="EMBL" id="AAOA02000003">
    <property type="protein sequence ID" value="EAQ97021.2"/>
    <property type="molecule type" value="Genomic_DNA"/>
</dbReference>
<accession>A4AAE4</accession>
<reference evidence="6 7" key="1">
    <citation type="journal article" date="2007" name="Proc. Natl. Acad. Sci. U.S.A.">
        <title>Characterization of a marine gammaproteobacterium capable of aerobic anoxygenic photosynthesis.</title>
        <authorList>
            <person name="Fuchs B.M."/>
            <person name="Spring S."/>
            <person name="Teeling H."/>
            <person name="Quast C."/>
            <person name="Wulf J."/>
            <person name="Schattenhofer M."/>
            <person name="Yan S."/>
            <person name="Ferriera S."/>
            <person name="Johnson J."/>
            <person name="Glockner F.O."/>
            <person name="Amann R."/>
        </authorList>
    </citation>
    <scope>NUCLEOTIDE SEQUENCE [LARGE SCALE GENOMIC DNA]</scope>
    <source>
        <strain evidence="6">KT71</strain>
    </source>
</reference>
<evidence type="ECO:0000259" key="4">
    <source>
        <dbReference type="Pfam" id="PF07804"/>
    </source>
</evidence>
<dbReference type="STRING" id="314285.KT71_12200"/>
<dbReference type="PANTHER" id="PTHR37419">
    <property type="entry name" value="SERINE/THREONINE-PROTEIN KINASE TOXIN HIPA"/>
    <property type="match status" value="1"/>
</dbReference>
<keyword evidence="3" id="KW-0418">Kinase</keyword>
<gene>
    <name evidence="6" type="ORF">KT71_12200</name>
</gene>
<dbReference type="InterPro" id="IPR017508">
    <property type="entry name" value="HipA_N1"/>
</dbReference>
<organism evidence="6 7">
    <name type="scientific">Congregibacter litoralis KT71</name>
    <dbReference type="NCBI Taxonomy" id="314285"/>
    <lineage>
        <taxon>Bacteria</taxon>
        <taxon>Pseudomonadati</taxon>
        <taxon>Pseudomonadota</taxon>
        <taxon>Gammaproteobacteria</taxon>
        <taxon>Cellvibrionales</taxon>
        <taxon>Halieaceae</taxon>
        <taxon>Congregibacter</taxon>
    </lineage>
</organism>
<dbReference type="InterPro" id="IPR012893">
    <property type="entry name" value="HipA-like_C"/>
</dbReference>
<dbReference type="EC" id="2.7.11.1" evidence="6"/>
<dbReference type="GO" id="GO:0005829">
    <property type="term" value="C:cytosol"/>
    <property type="evidence" value="ECO:0007669"/>
    <property type="project" value="TreeGrafter"/>
</dbReference>
<dbReference type="HOGENOM" id="CLU_041102_1_0_6"/>